<dbReference type="PANTHER" id="PTHR47510:SF3">
    <property type="entry name" value="ENDO_EXONUCLEASE_PHOSPHATASE DOMAIN-CONTAINING PROTEIN"/>
    <property type="match status" value="1"/>
</dbReference>
<dbReference type="PROSITE" id="PS50878">
    <property type="entry name" value="RT_POL"/>
    <property type="match status" value="1"/>
</dbReference>
<name>A0ABD0TDZ2_LOXSC</name>
<protein>
    <recommendedName>
        <fullName evidence="1">Reverse transcriptase domain-containing protein</fullName>
    </recommendedName>
</protein>
<dbReference type="AlphaFoldDB" id="A0ABD0TDZ2"/>
<dbReference type="GO" id="GO:0071897">
    <property type="term" value="P:DNA biosynthetic process"/>
    <property type="evidence" value="ECO:0007669"/>
    <property type="project" value="UniProtKB-ARBA"/>
</dbReference>
<evidence type="ECO:0000313" key="2">
    <source>
        <dbReference type="EMBL" id="KAL0841285.1"/>
    </source>
</evidence>
<dbReference type="PANTHER" id="PTHR47510">
    <property type="entry name" value="REVERSE TRANSCRIPTASE DOMAIN-CONTAINING PROTEIN"/>
    <property type="match status" value="1"/>
</dbReference>
<accession>A0ABD0TDZ2</accession>
<reference evidence="2 3" key="1">
    <citation type="submission" date="2024-06" db="EMBL/GenBank/DDBJ databases">
        <title>A chromosome-level genome assembly of beet webworm, Loxostege sticticalis.</title>
        <authorList>
            <person name="Zhang Y."/>
        </authorList>
    </citation>
    <scope>NUCLEOTIDE SEQUENCE [LARGE SCALE GENOMIC DNA]</scope>
    <source>
        <strain evidence="2">AQ028</strain>
        <tissue evidence="2">Male pupae</tissue>
    </source>
</reference>
<dbReference type="Pfam" id="PF00078">
    <property type="entry name" value="RVT_1"/>
    <property type="match status" value="1"/>
</dbReference>
<sequence length="740" mass="83846">MDDLTPDIMAINETWLGPGEEDRAPKLTDYRLRHTPRPSHIKKGLGGGVGFYVRRGINVRACPHPVTSASVEQMWISTRLLNQVIIIGTAYRPPWLDPEVFLNAITESVASFTWADGLVLTGDFNINLLNEGSSRCRELMQCIHSQNLKQLIDEPTHYTDHSATLIDVICTDLRPSRVVVKYSPDLGRHAMLLAEFKIKTERTSPRWVTYRPYKDIVLEQLERDLSVIDWGGLGLNCLDNVDQLVEAFTQCVIGLMDLHAPTRTRKFKHPPHPWITDTIREMIRVRDDYHNKYQIQKTAALKHSYKAMKSLVSKAIEREKTLFFTKQINNNVNSPKMLWKNLKSTILPNKKNNVDLPSSLNDPDLINTHFLNVPGENKVTISQLTFYEHHRHEKSGSFSLHTVNEDLVLKTIRDLRSNAQGDDGVSLDMLLLTLPYSLGAITAIINRSILDGVFPENWKVAIVRPFPKTSQPSTVRELRPISILPCLSKILERIVCSQLTNYLEVQDILPHYQSGFRKGYGTATALAGVVDDLLAAQDRGMLTILTLLDFSRAFDSINTSLLLSKLRYYGLDSMSVKWFHSYLTQRRQYVELKRMDGSPLRSQTQMVTRGVPQGSILGPILYILYSADITNTITHCQHHMYADDLQVYLPFAPADCDRAVARVNEDLESISTWCNSNCLTINPNKSQFMVIGSPKNIAKLKDINTAILINGQPITRVDTAKNLGLVIDSNLKWRHAENCI</sequence>
<dbReference type="SUPFAM" id="SSF56672">
    <property type="entry name" value="DNA/RNA polymerases"/>
    <property type="match status" value="1"/>
</dbReference>
<organism evidence="2 3">
    <name type="scientific">Loxostege sticticalis</name>
    <name type="common">Beet webworm moth</name>
    <dbReference type="NCBI Taxonomy" id="481309"/>
    <lineage>
        <taxon>Eukaryota</taxon>
        <taxon>Metazoa</taxon>
        <taxon>Ecdysozoa</taxon>
        <taxon>Arthropoda</taxon>
        <taxon>Hexapoda</taxon>
        <taxon>Insecta</taxon>
        <taxon>Pterygota</taxon>
        <taxon>Neoptera</taxon>
        <taxon>Endopterygota</taxon>
        <taxon>Lepidoptera</taxon>
        <taxon>Glossata</taxon>
        <taxon>Ditrysia</taxon>
        <taxon>Pyraloidea</taxon>
        <taxon>Crambidae</taxon>
        <taxon>Pyraustinae</taxon>
        <taxon>Loxostege</taxon>
    </lineage>
</organism>
<dbReference type="EMBL" id="JBEDNZ010000006">
    <property type="protein sequence ID" value="KAL0841285.1"/>
    <property type="molecule type" value="Genomic_DNA"/>
</dbReference>
<dbReference type="Gene3D" id="3.60.10.10">
    <property type="entry name" value="Endonuclease/exonuclease/phosphatase"/>
    <property type="match status" value="1"/>
</dbReference>
<dbReference type="InterPro" id="IPR043502">
    <property type="entry name" value="DNA/RNA_pol_sf"/>
</dbReference>
<dbReference type="SUPFAM" id="SSF56219">
    <property type="entry name" value="DNase I-like"/>
    <property type="match status" value="1"/>
</dbReference>
<dbReference type="InterPro" id="IPR000477">
    <property type="entry name" value="RT_dom"/>
</dbReference>
<evidence type="ECO:0000259" key="1">
    <source>
        <dbReference type="PROSITE" id="PS50878"/>
    </source>
</evidence>
<proteinExistence type="predicted"/>
<dbReference type="InterPro" id="IPR036691">
    <property type="entry name" value="Endo/exonu/phosph_ase_sf"/>
</dbReference>
<feature type="domain" description="Reverse transcriptase" evidence="1">
    <location>
        <begin position="447"/>
        <end position="727"/>
    </location>
</feature>
<comment type="caution">
    <text evidence="2">The sequence shown here is derived from an EMBL/GenBank/DDBJ whole genome shotgun (WGS) entry which is preliminary data.</text>
</comment>
<dbReference type="Proteomes" id="UP001549921">
    <property type="component" value="Unassembled WGS sequence"/>
</dbReference>
<gene>
    <name evidence="2" type="ORF">ABMA28_015002</name>
</gene>
<evidence type="ECO:0000313" key="3">
    <source>
        <dbReference type="Proteomes" id="UP001549921"/>
    </source>
</evidence>
<dbReference type="CDD" id="cd01650">
    <property type="entry name" value="RT_nLTR_like"/>
    <property type="match status" value="1"/>
</dbReference>